<keyword evidence="1" id="KW-0472">Membrane</keyword>
<keyword evidence="1" id="KW-0812">Transmembrane</keyword>
<evidence type="ECO:0000256" key="1">
    <source>
        <dbReference type="SAM" id="Phobius"/>
    </source>
</evidence>
<evidence type="ECO:0000313" key="2">
    <source>
        <dbReference type="EMBL" id="CBH10945.1"/>
    </source>
</evidence>
<keyword evidence="1" id="KW-1133">Transmembrane helix</keyword>
<evidence type="ECO:0000313" key="3">
    <source>
        <dbReference type="Proteomes" id="UP000002316"/>
    </source>
</evidence>
<gene>
    <name evidence="2" type="ORF">TbgDal_V830</name>
</gene>
<proteinExistence type="predicted"/>
<dbReference type="RefSeq" id="XP_011773232.1">
    <property type="nucleotide sequence ID" value="XM_011774930.1"/>
</dbReference>
<dbReference type="Proteomes" id="UP000002316">
    <property type="component" value="Chromosome 5"/>
</dbReference>
<name>C9ZNG7_TRYB9</name>
<dbReference type="GeneID" id="23861709"/>
<dbReference type="KEGG" id="tbg:TbgDal_V830"/>
<sequence>MEHQTEMTVSLKKMCRFDAVFAFASVSFVGKVYNKNNANEINRVLYNREHGLLFNRHLVRSYGKRFDLCNRTSTGPFLELEPRKFSRLFFPLSCYAQLCFFLPFTFPIWLAIA</sequence>
<accession>C9ZNG7</accession>
<dbReference type="AlphaFoldDB" id="C9ZNG7"/>
<reference evidence="3" key="1">
    <citation type="journal article" date="2010" name="PLoS Negl. Trop. Dis.">
        <title>The genome sequence of Trypanosoma brucei gambiense, causative agent of chronic human african trypanosomiasis.</title>
        <authorList>
            <person name="Jackson A.P."/>
            <person name="Sanders M."/>
            <person name="Berry A."/>
            <person name="McQuillan J."/>
            <person name="Aslett M.A."/>
            <person name="Quail M.A."/>
            <person name="Chukualim B."/>
            <person name="Capewell P."/>
            <person name="MacLeod A."/>
            <person name="Melville S.E."/>
            <person name="Gibson W."/>
            <person name="Barry J.D."/>
            <person name="Berriman M."/>
            <person name="Hertz-Fowler C."/>
        </authorList>
    </citation>
    <scope>NUCLEOTIDE SEQUENCE [LARGE SCALE GENOMIC DNA]</scope>
    <source>
        <strain evidence="3">MHOM/CI/86/DAL972</strain>
    </source>
</reference>
<organism evidence="2 3">
    <name type="scientific">Trypanosoma brucei gambiense (strain MHOM/CI/86/DAL972)</name>
    <dbReference type="NCBI Taxonomy" id="679716"/>
    <lineage>
        <taxon>Eukaryota</taxon>
        <taxon>Discoba</taxon>
        <taxon>Euglenozoa</taxon>
        <taxon>Kinetoplastea</taxon>
        <taxon>Metakinetoplastina</taxon>
        <taxon>Trypanosomatida</taxon>
        <taxon>Trypanosomatidae</taxon>
        <taxon>Trypanosoma</taxon>
    </lineage>
</organism>
<feature type="transmembrane region" description="Helical" evidence="1">
    <location>
        <begin position="88"/>
        <end position="112"/>
    </location>
</feature>
<dbReference type="EMBL" id="FN554968">
    <property type="protein sequence ID" value="CBH10945.1"/>
    <property type="molecule type" value="Genomic_DNA"/>
</dbReference>
<protein>
    <submittedName>
        <fullName evidence="2">Uncharacterized protein</fullName>
    </submittedName>
</protein>